<evidence type="ECO:0000313" key="2">
    <source>
        <dbReference type="Proteomes" id="UP000237105"/>
    </source>
</evidence>
<gene>
    <name evidence="1" type="ORF">PanWU01x14_114240</name>
</gene>
<dbReference type="EMBL" id="JXTB01000085">
    <property type="protein sequence ID" value="PON65681.1"/>
    <property type="molecule type" value="Genomic_DNA"/>
</dbReference>
<protein>
    <submittedName>
        <fullName evidence="1">Uncharacterized protein</fullName>
    </submittedName>
</protein>
<comment type="caution">
    <text evidence="1">The sequence shown here is derived from an EMBL/GenBank/DDBJ whole genome shotgun (WGS) entry which is preliminary data.</text>
</comment>
<keyword evidence="2" id="KW-1185">Reference proteome</keyword>
<proteinExistence type="predicted"/>
<accession>A0A2P5CXC9</accession>
<organism evidence="1 2">
    <name type="scientific">Parasponia andersonii</name>
    <name type="common">Sponia andersonii</name>
    <dbReference type="NCBI Taxonomy" id="3476"/>
    <lineage>
        <taxon>Eukaryota</taxon>
        <taxon>Viridiplantae</taxon>
        <taxon>Streptophyta</taxon>
        <taxon>Embryophyta</taxon>
        <taxon>Tracheophyta</taxon>
        <taxon>Spermatophyta</taxon>
        <taxon>Magnoliopsida</taxon>
        <taxon>eudicotyledons</taxon>
        <taxon>Gunneridae</taxon>
        <taxon>Pentapetalae</taxon>
        <taxon>rosids</taxon>
        <taxon>fabids</taxon>
        <taxon>Rosales</taxon>
        <taxon>Cannabaceae</taxon>
        <taxon>Parasponia</taxon>
    </lineage>
</organism>
<dbReference type="AlphaFoldDB" id="A0A2P5CXC9"/>
<dbReference type="Proteomes" id="UP000237105">
    <property type="component" value="Unassembled WGS sequence"/>
</dbReference>
<sequence>METDVPQNMKESIVELMELLEKEREERNRRMQRKVGNGLKSWELGRSSRVAGDVEPVAKVIVAVIPGGERLTWIEGAALDSGEGWGRSFVDDKQVAKCFAFIVIALLFGFACDPPPPRGLSGKASSSSFLFISFPSRGVAPTFVGPISRPIHIS</sequence>
<reference evidence="2" key="1">
    <citation type="submission" date="2016-06" db="EMBL/GenBank/DDBJ databases">
        <title>Parallel loss of symbiosis genes in relatives of nitrogen-fixing non-legume Parasponia.</title>
        <authorList>
            <person name="Van Velzen R."/>
            <person name="Holmer R."/>
            <person name="Bu F."/>
            <person name="Rutten L."/>
            <person name="Van Zeijl A."/>
            <person name="Liu W."/>
            <person name="Santuari L."/>
            <person name="Cao Q."/>
            <person name="Sharma T."/>
            <person name="Shen D."/>
            <person name="Roswanjaya Y."/>
            <person name="Wardhani T."/>
            <person name="Kalhor M.S."/>
            <person name="Jansen J."/>
            <person name="Van den Hoogen J."/>
            <person name="Gungor B."/>
            <person name="Hartog M."/>
            <person name="Hontelez J."/>
            <person name="Verver J."/>
            <person name="Yang W.-C."/>
            <person name="Schijlen E."/>
            <person name="Repin R."/>
            <person name="Schilthuizen M."/>
            <person name="Schranz E."/>
            <person name="Heidstra R."/>
            <person name="Miyata K."/>
            <person name="Fedorova E."/>
            <person name="Kohlen W."/>
            <person name="Bisseling T."/>
            <person name="Smit S."/>
            <person name="Geurts R."/>
        </authorList>
    </citation>
    <scope>NUCLEOTIDE SEQUENCE [LARGE SCALE GENOMIC DNA]</scope>
    <source>
        <strain evidence="2">cv. WU1-14</strain>
    </source>
</reference>
<evidence type="ECO:0000313" key="1">
    <source>
        <dbReference type="EMBL" id="PON65681.1"/>
    </source>
</evidence>
<name>A0A2P5CXC9_PARAD</name>